<comment type="caution">
    <text evidence="2">The sequence shown here is derived from an EMBL/GenBank/DDBJ whole genome shotgun (WGS) entry which is preliminary data.</text>
</comment>
<keyword evidence="3" id="KW-1185">Reference proteome</keyword>
<protein>
    <submittedName>
        <fullName evidence="2">Uncharacterized protein</fullName>
    </submittedName>
</protein>
<dbReference type="Proteomes" id="UP000283522">
    <property type="component" value="Unassembled WGS sequence"/>
</dbReference>
<evidence type="ECO:0000313" key="2">
    <source>
        <dbReference type="EMBL" id="RIW13615.1"/>
    </source>
</evidence>
<dbReference type="RefSeq" id="WP_119478729.1">
    <property type="nucleotide sequence ID" value="NZ_QXML01000008.1"/>
</dbReference>
<keyword evidence="1" id="KW-0812">Transmembrane</keyword>
<accession>A0A418PNM5</accession>
<evidence type="ECO:0000256" key="1">
    <source>
        <dbReference type="SAM" id="Phobius"/>
    </source>
</evidence>
<dbReference type="AlphaFoldDB" id="A0A418PNM5"/>
<dbReference type="EMBL" id="QXML01000008">
    <property type="protein sequence ID" value="RIW13615.1"/>
    <property type="molecule type" value="Genomic_DNA"/>
</dbReference>
<feature type="transmembrane region" description="Helical" evidence="1">
    <location>
        <begin position="77"/>
        <end position="95"/>
    </location>
</feature>
<name>A0A418PNM5_9BACT</name>
<evidence type="ECO:0000313" key="3">
    <source>
        <dbReference type="Proteomes" id="UP000283522"/>
    </source>
</evidence>
<feature type="transmembrane region" description="Helical" evidence="1">
    <location>
        <begin position="12"/>
        <end position="29"/>
    </location>
</feature>
<sequence length="96" mass="10568">MGDSFTAKNKKTERLVFFLSLGASAFWGIGKVMDVYQFAAVGAVYELLWLPFLTLLVGLPLVSFVFWAKEKFKLSSLYLYATLICAATLIGMIASG</sequence>
<reference evidence="2 3" key="1">
    <citation type="submission" date="2018-09" db="EMBL/GenBank/DDBJ databases">
        <authorList>
            <person name="Wang X."/>
            <person name="Du Z."/>
        </authorList>
    </citation>
    <scope>NUCLEOTIDE SEQUENCE [LARGE SCALE GENOMIC DNA]</scope>
    <source>
        <strain evidence="2 3">N3</strain>
    </source>
</reference>
<feature type="transmembrane region" description="Helical" evidence="1">
    <location>
        <begin position="49"/>
        <end position="68"/>
    </location>
</feature>
<keyword evidence="1" id="KW-1133">Transmembrane helix</keyword>
<dbReference type="OrthoDB" id="983083at2"/>
<proteinExistence type="predicted"/>
<keyword evidence="1" id="KW-0472">Membrane</keyword>
<organism evidence="2 3">
    <name type="scientific">Algoriphagus lacus</name>
    <dbReference type="NCBI Taxonomy" id="2056311"/>
    <lineage>
        <taxon>Bacteria</taxon>
        <taxon>Pseudomonadati</taxon>
        <taxon>Bacteroidota</taxon>
        <taxon>Cytophagia</taxon>
        <taxon>Cytophagales</taxon>
        <taxon>Cyclobacteriaceae</taxon>
        <taxon>Algoriphagus</taxon>
    </lineage>
</organism>
<gene>
    <name evidence="2" type="ORF">D0X99_15330</name>
</gene>